<dbReference type="Pfam" id="PF01988">
    <property type="entry name" value="VIT1"/>
    <property type="match status" value="1"/>
</dbReference>
<gene>
    <name evidence="6" type="ORF">LQ567_05570</name>
</gene>
<dbReference type="Proteomes" id="UP001199816">
    <property type="component" value="Unassembled WGS sequence"/>
</dbReference>
<comment type="subcellular location">
    <subcellularLocation>
        <location evidence="1">Endomembrane system</location>
        <topology evidence="1">Multi-pass membrane protein</topology>
    </subcellularLocation>
</comment>
<keyword evidence="4 5" id="KW-0472">Membrane</keyword>
<dbReference type="RefSeq" id="WP_231003125.1">
    <property type="nucleotide sequence ID" value="NZ_JAJNEC010000004.1"/>
</dbReference>
<evidence type="ECO:0000256" key="4">
    <source>
        <dbReference type="ARBA" id="ARBA00023136"/>
    </source>
</evidence>
<feature type="transmembrane region" description="Helical" evidence="5">
    <location>
        <begin position="40"/>
        <end position="61"/>
    </location>
</feature>
<feature type="transmembrane region" description="Helical" evidence="5">
    <location>
        <begin position="120"/>
        <end position="139"/>
    </location>
</feature>
<keyword evidence="7" id="KW-1185">Reference proteome</keyword>
<feature type="transmembrane region" description="Helical" evidence="5">
    <location>
        <begin position="174"/>
        <end position="195"/>
    </location>
</feature>
<protein>
    <submittedName>
        <fullName evidence="6">VIT1/CCC1 transporter family protein</fullName>
    </submittedName>
</protein>
<feature type="transmembrane region" description="Helical" evidence="5">
    <location>
        <begin position="12"/>
        <end position="34"/>
    </location>
</feature>
<evidence type="ECO:0000256" key="3">
    <source>
        <dbReference type="ARBA" id="ARBA00022989"/>
    </source>
</evidence>
<dbReference type="EMBL" id="JAJNEC010000004">
    <property type="protein sequence ID" value="MCD2422222.1"/>
    <property type="molecule type" value="Genomic_DNA"/>
</dbReference>
<dbReference type="InterPro" id="IPR008217">
    <property type="entry name" value="Ccc1_fam"/>
</dbReference>
<organism evidence="6 7">
    <name type="scientific">Niabella pedocola</name>
    <dbReference type="NCBI Taxonomy" id="1752077"/>
    <lineage>
        <taxon>Bacteria</taxon>
        <taxon>Pseudomonadati</taxon>
        <taxon>Bacteroidota</taxon>
        <taxon>Chitinophagia</taxon>
        <taxon>Chitinophagales</taxon>
        <taxon>Chitinophagaceae</taxon>
        <taxon>Niabella</taxon>
    </lineage>
</organism>
<evidence type="ECO:0000256" key="5">
    <source>
        <dbReference type="SAM" id="Phobius"/>
    </source>
</evidence>
<name>A0ABS8PPH0_9BACT</name>
<evidence type="ECO:0000256" key="1">
    <source>
        <dbReference type="ARBA" id="ARBA00004127"/>
    </source>
</evidence>
<evidence type="ECO:0000256" key="2">
    <source>
        <dbReference type="ARBA" id="ARBA00022692"/>
    </source>
</evidence>
<reference evidence="6 7" key="1">
    <citation type="submission" date="2021-11" db="EMBL/GenBank/DDBJ databases">
        <title>Genomic of Niabella pedocola.</title>
        <authorList>
            <person name="Wu T."/>
        </authorList>
    </citation>
    <scope>NUCLEOTIDE SEQUENCE [LARGE SCALE GENOMIC DNA]</scope>
    <source>
        <strain evidence="6 7">JCM 31011</strain>
    </source>
</reference>
<keyword evidence="3 5" id="KW-1133">Transmembrane helix</keyword>
<feature type="transmembrane region" description="Helical" evidence="5">
    <location>
        <begin position="145"/>
        <end position="167"/>
    </location>
</feature>
<accession>A0ABS8PPH0</accession>
<evidence type="ECO:0000313" key="7">
    <source>
        <dbReference type="Proteomes" id="UP001199816"/>
    </source>
</evidence>
<sequence>MPKIPTHYFSSVLIGIIDGIIIPLTVFCFLTGLGHATAEAWTYTAYTALATAILMAVGGFFTRREELSHTHDKRILNVYKGLDVADHIKEDLIKDAQRESDEWKTEWRQRGTPDEPLPPFSYALSIFTGCIAGGLLVLFNAQRQLLPAYTFFLVPAMVLIVTGFLKYRLFGRPIWGGIVLTAGGGVMAAAGAYWIGTLI</sequence>
<comment type="caution">
    <text evidence="6">The sequence shown here is derived from an EMBL/GenBank/DDBJ whole genome shotgun (WGS) entry which is preliminary data.</text>
</comment>
<keyword evidence="2 5" id="KW-0812">Transmembrane</keyword>
<proteinExistence type="predicted"/>
<evidence type="ECO:0000313" key="6">
    <source>
        <dbReference type="EMBL" id="MCD2422222.1"/>
    </source>
</evidence>